<comment type="cofactor">
    <cofactor evidence="1">
        <name>chloride</name>
        <dbReference type="ChEBI" id="CHEBI:17996"/>
    </cofactor>
</comment>
<protein>
    <recommendedName>
        <fullName evidence="13 32">Angiotensin-converting enzyme</fullName>
        <ecNumber evidence="32">3.4.-.-</ecNumber>
    </recommendedName>
</protein>
<feature type="disulfide bond" evidence="29">
    <location>
        <begin position="201"/>
        <end position="207"/>
    </location>
</feature>
<evidence type="ECO:0000256" key="33">
    <source>
        <dbReference type="SAM" id="Coils"/>
    </source>
</evidence>
<feature type="signal peptide" evidence="34">
    <location>
        <begin position="1"/>
        <end position="20"/>
    </location>
</feature>
<feature type="binding site" evidence="30">
    <location>
        <position position="464"/>
    </location>
    <ligand>
        <name>Zn(2+)</name>
        <dbReference type="ChEBI" id="CHEBI:29105"/>
        <label>2</label>
        <note>catalytic</note>
    </ligand>
</feature>
<comment type="catalytic activity">
    <reaction evidence="14">
        <text>Met-enkephalin-Arg-Phe + H2O = L-arginyl-L-phenylalanine + Met-enkephalin</text>
        <dbReference type="Rhea" id="RHEA:70675"/>
        <dbReference type="ChEBI" id="CHEBI:15377"/>
        <dbReference type="ChEBI" id="CHEBI:189868"/>
        <dbReference type="ChEBI" id="CHEBI:189869"/>
        <dbReference type="ChEBI" id="CHEBI:189870"/>
    </reaction>
    <physiologicalReaction direction="left-to-right" evidence="14">
        <dbReference type="Rhea" id="RHEA:70676"/>
    </physiologicalReaction>
</comment>
<feature type="disulfide bond" evidence="29">
    <location>
        <begin position="402"/>
        <end position="423"/>
    </location>
</feature>
<dbReference type="PANTHER" id="PTHR10514">
    <property type="entry name" value="ANGIOTENSIN-CONVERTING ENZYME"/>
    <property type="match status" value="1"/>
</dbReference>
<comment type="catalytic activity">
    <reaction evidence="22">
        <text>bradykinin + H2O = L-Phe-L-Arg + bradykinin(1-7)</text>
        <dbReference type="Rhea" id="RHEA:71451"/>
        <dbReference type="ChEBI" id="CHEBI:15377"/>
        <dbReference type="ChEBI" id="CHEBI:132988"/>
        <dbReference type="ChEBI" id="CHEBI:133147"/>
        <dbReference type="ChEBI" id="CHEBI:147352"/>
    </reaction>
    <physiologicalReaction direction="left-to-right" evidence="22">
        <dbReference type="Rhea" id="RHEA:71452"/>
    </physiologicalReaction>
</comment>
<dbReference type="AlphaFoldDB" id="A0A9J7HDY0"/>
<feature type="disulfide bond" evidence="29">
    <location>
        <begin position="593"/>
        <end position="605"/>
    </location>
</feature>
<evidence type="ECO:0000256" key="26">
    <source>
        <dbReference type="PIRSR" id="PIRSR601548-11"/>
    </source>
</evidence>
<keyword evidence="3 32" id="KW-0121">Carboxypeptidase</keyword>
<feature type="binding site" evidence="28">
    <location>
        <position position="440"/>
    </location>
    <ligand>
        <name>Zn(2+)</name>
        <dbReference type="ChEBI" id="CHEBI:29105"/>
        <label>1</label>
        <note>catalytic</note>
    </ligand>
</feature>
<dbReference type="GO" id="GO:0005615">
    <property type="term" value="C:extracellular space"/>
    <property type="evidence" value="ECO:0000318"/>
    <property type="project" value="GO_Central"/>
</dbReference>
<dbReference type="OrthoDB" id="10029630at2759"/>
<evidence type="ECO:0000313" key="35">
    <source>
        <dbReference type="Proteomes" id="UP000001554"/>
    </source>
</evidence>
<feature type="active site" description="Proton donor 1" evidence="24">
    <location>
        <position position="568"/>
    </location>
</feature>
<comment type="catalytic activity">
    <reaction evidence="17">
        <text>angiotensin I + H2O = L-histidyl-L-leucine + angiotensin II</text>
        <dbReference type="Rhea" id="RHEA:63560"/>
        <dbReference type="ChEBI" id="CHEBI:15377"/>
        <dbReference type="ChEBI" id="CHEBI:58506"/>
        <dbReference type="ChEBI" id="CHEBI:147350"/>
        <dbReference type="ChEBI" id="CHEBI:147392"/>
        <dbReference type="EC" id="3.4.15.1"/>
    </reaction>
    <physiologicalReaction direction="left-to-right" evidence="17">
        <dbReference type="Rhea" id="RHEA:63561"/>
    </physiologicalReaction>
</comment>
<comment type="catalytic activity">
    <reaction evidence="21">
        <text>neurotensin + H2O = neurotensin(1-11) + L-isoleucyl-L-leucine</text>
        <dbReference type="Rhea" id="RHEA:71475"/>
        <dbReference type="ChEBI" id="CHEBI:15377"/>
        <dbReference type="ChEBI" id="CHEBI:147362"/>
        <dbReference type="ChEBI" id="CHEBI:190704"/>
        <dbReference type="ChEBI" id="CHEBI:190706"/>
    </reaction>
    <physiologicalReaction direction="left-to-right" evidence="21">
        <dbReference type="Rhea" id="RHEA:71476"/>
    </physiologicalReaction>
</comment>
<evidence type="ECO:0000256" key="21">
    <source>
        <dbReference type="ARBA" id="ARBA00049273"/>
    </source>
</evidence>
<evidence type="ECO:0000256" key="20">
    <source>
        <dbReference type="ARBA" id="ARBA00049116"/>
    </source>
</evidence>
<proteinExistence type="inferred from homology"/>
<evidence type="ECO:0000256" key="5">
    <source>
        <dbReference type="ARBA" id="ARBA00022723"/>
    </source>
</evidence>
<keyword evidence="5 28" id="KW-0479">Metal-binding</keyword>
<evidence type="ECO:0000256" key="4">
    <source>
        <dbReference type="ARBA" id="ARBA00022670"/>
    </source>
</evidence>
<dbReference type="PROSITE" id="PS51257">
    <property type="entry name" value="PROKAR_LIPOPROTEIN"/>
    <property type="match status" value="1"/>
</dbReference>
<feature type="glycosylation site" description="N-linked (GlcNAc...) asparagine" evidence="25">
    <location>
        <position position="123"/>
    </location>
</feature>
<evidence type="ECO:0000256" key="30">
    <source>
        <dbReference type="PIRSR" id="PIRSR601548-8"/>
    </source>
</evidence>
<dbReference type="GO" id="GO:0008237">
    <property type="term" value="F:metallopeptidase activity"/>
    <property type="evidence" value="ECO:0000318"/>
    <property type="project" value="GO_Central"/>
</dbReference>
<feature type="binding site" evidence="30">
    <location>
        <position position="436"/>
    </location>
    <ligand>
        <name>Zn(2+)</name>
        <dbReference type="ChEBI" id="CHEBI:29105"/>
        <label>2</label>
        <note>catalytic</note>
    </ligand>
</feature>
<dbReference type="PRINTS" id="PR00791">
    <property type="entry name" value="PEPDIPTASEA"/>
</dbReference>
<evidence type="ECO:0000256" key="7">
    <source>
        <dbReference type="ARBA" id="ARBA00022801"/>
    </source>
</evidence>
<keyword evidence="4 32" id="KW-0645">Protease</keyword>
<dbReference type="Proteomes" id="UP000001554">
    <property type="component" value="Chromosome 16"/>
</dbReference>
<evidence type="ECO:0000256" key="3">
    <source>
        <dbReference type="ARBA" id="ARBA00022645"/>
    </source>
</evidence>
<reference evidence="35" key="1">
    <citation type="journal article" date="2020" name="Nat. Ecol. Evol.">
        <title>Deeply conserved synteny resolves early events in vertebrate evolution.</title>
        <authorList>
            <person name="Simakov O."/>
            <person name="Marletaz F."/>
            <person name="Yue J.X."/>
            <person name="O'Connell B."/>
            <person name="Jenkins J."/>
            <person name="Brandt A."/>
            <person name="Calef R."/>
            <person name="Tung C.H."/>
            <person name="Huang T.K."/>
            <person name="Schmutz J."/>
            <person name="Satoh N."/>
            <person name="Yu J.K."/>
            <person name="Putnam N.H."/>
            <person name="Green R.E."/>
            <person name="Rokhsar D.S."/>
        </authorList>
    </citation>
    <scope>NUCLEOTIDE SEQUENCE [LARGE SCALE GENOMIC DNA]</scope>
    <source>
        <strain evidence="35">S238N-H82</strain>
    </source>
</reference>
<feature type="active site" description="Proton acceptor 1" evidence="24">
    <location>
        <position position="437"/>
    </location>
</feature>
<comment type="catalytic activity">
    <reaction evidence="18">
        <text>Met-enkephalin + H2O = L-phenylalanyl-L-methionine + L-tyrosylglycylglycine</text>
        <dbReference type="Rhea" id="RHEA:71483"/>
        <dbReference type="ChEBI" id="CHEBI:15377"/>
        <dbReference type="ChEBI" id="CHEBI:189868"/>
        <dbReference type="ChEBI" id="CHEBI:190708"/>
        <dbReference type="ChEBI" id="CHEBI:190709"/>
    </reaction>
    <physiologicalReaction direction="left-to-right" evidence="18">
        <dbReference type="Rhea" id="RHEA:71484"/>
    </physiologicalReaction>
</comment>
<dbReference type="GO" id="GO:0008241">
    <property type="term" value="F:peptidyl-dipeptidase activity"/>
    <property type="evidence" value="ECO:0007669"/>
    <property type="project" value="UniProtKB-EC"/>
</dbReference>
<dbReference type="Pfam" id="PF01401">
    <property type="entry name" value="Peptidase_M2"/>
    <property type="match status" value="1"/>
</dbReference>
<evidence type="ECO:0000256" key="6">
    <source>
        <dbReference type="ARBA" id="ARBA00022729"/>
    </source>
</evidence>
<comment type="similarity">
    <text evidence="2 31 32">Belongs to the peptidase M2 family.</text>
</comment>
<dbReference type="InterPro" id="IPR001548">
    <property type="entry name" value="Peptidase_M2"/>
</dbReference>
<dbReference type="Gene3D" id="1.10.1370.30">
    <property type="match status" value="2"/>
</dbReference>
<evidence type="ECO:0000256" key="24">
    <source>
        <dbReference type="PIRSR" id="PIRSR601548-1"/>
    </source>
</evidence>
<dbReference type="PROSITE" id="PS52011">
    <property type="entry name" value="PEPTIDASE_M2"/>
    <property type="match status" value="1"/>
</dbReference>
<evidence type="ECO:0000313" key="37">
    <source>
        <dbReference type="RefSeq" id="XP_035657898.1"/>
    </source>
</evidence>
<evidence type="ECO:0000256" key="15">
    <source>
        <dbReference type="ARBA" id="ARBA00047629"/>
    </source>
</evidence>
<dbReference type="GO" id="GO:0005886">
    <property type="term" value="C:plasma membrane"/>
    <property type="evidence" value="ECO:0000318"/>
    <property type="project" value="GO_Central"/>
</dbReference>
<keyword evidence="33" id="KW-0175">Coiled coil</keyword>
<dbReference type="RefSeq" id="XP_035657896.1">
    <property type="nucleotide sequence ID" value="XM_035802003.1"/>
</dbReference>
<feature type="binding site" evidence="28">
    <location>
        <position position="436"/>
    </location>
    <ligand>
        <name>Zn(2+)</name>
        <dbReference type="ChEBI" id="CHEBI:29105"/>
        <label>1</label>
        <note>catalytic</note>
    </ligand>
</feature>
<evidence type="ECO:0000256" key="17">
    <source>
        <dbReference type="ARBA" id="ARBA00047862"/>
    </source>
</evidence>
<dbReference type="SUPFAM" id="SSF55486">
    <property type="entry name" value="Metalloproteases ('zincins'), catalytic domain"/>
    <property type="match status" value="1"/>
</dbReference>
<dbReference type="GO" id="GO:0046872">
    <property type="term" value="F:metal ion binding"/>
    <property type="evidence" value="ECO:0007669"/>
    <property type="project" value="UniProtKB-KW"/>
</dbReference>
<evidence type="ECO:0000256" key="28">
    <source>
        <dbReference type="PIRSR" id="PIRSR601548-3"/>
    </source>
</evidence>
<comment type="catalytic activity">
    <reaction evidence="15">
        <text>substance P + H2O = L-Phe-L-Phe-Gly-L-Leu-L-Met-NH2 + substance P(1-6)</text>
        <dbReference type="Rhea" id="RHEA:71471"/>
        <dbReference type="ChEBI" id="CHEBI:15377"/>
        <dbReference type="ChEBI" id="CHEBI:190692"/>
        <dbReference type="ChEBI" id="CHEBI:190696"/>
        <dbReference type="ChEBI" id="CHEBI:190697"/>
    </reaction>
    <physiologicalReaction direction="left-to-right" evidence="15">
        <dbReference type="Rhea" id="RHEA:71472"/>
    </physiologicalReaction>
</comment>
<accession>A0A9J7HDY0</accession>
<comment type="catalytic activity">
    <reaction evidence="12">
        <text>Release of a C-terminal dipeptide, oligopeptide-|-Xaa-Yaa, when Xaa is not Pro, and Yaa is neither Asp nor Glu. Thus, conversion of angiotensin I to angiotensin II, with increase in vasoconstrictor activity, but no action on angiotensin II.</text>
        <dbReference type="EC" id="3.4.15.1"/>
    </reaction>
</comment>
<evidence type="ECO:0000256" key="19">
    <source>
        <dbReference type="ARBA" id="ARBA00048231"/>
    </source>
</evidence>
<name>A0A9J7HDY0_BRAFL</name>
<comment type="catalytic activity">
    <reaction evidence="19">
        <text>Leu-enkephalin + H2O = L-tyrosylglycylglycine + L-phenylalanyl-L-leucine</text>
        <dbReference type="Rhea" id="RHEA:71487"/>
        <dbReference type="ChEBI" id="CHEBI:15377"/>
        <dbReference type="ChEBI" id="CHEBI:190689"/>
        <dbReference type="ChEBI" id="CHEBI:190708"/>
        <dbReference type="ChEBI" id="CHEBI:190710"/>
    </reaction>
    <physiologicalReaction direction="left-to-right" evidence="19">
        <dbReference type="Rhea" id="RHEA:71488"/>
    </physiologicalReaction>
</comment>
<evidence type="ECO:0000313" key="38">
    <source>
        <dbReference type="RefSeq" id="XP_035657899.1"/>
    </source>
</evidence>
<evidence type="ECO:0000256" key="22">
    <source>
        <dbReference type="ARBA" id="ARBA00049305"/>
    </source>
</evidence>
<dbReference type="GO" id="GO:0006508">
    <property type="term" value="P:proteolysis"/>
    <property type="evidence" value="ECO:0007669"/>
    <property type="project" value="UniProtKB-KW"/>
</dbReference>
<evidence type="ECO:0000256" key="18">
    <source>
        <dbReference type="ARBA" id="ARBA00048012"/>
    </source>
</evidence>
<feature type="chain" id="PRO_5044698714" description="Angiotensin-converting enzyme" evidence="34">
    <location>
        <begin position="21"/>
        <end position="670"/>
    </location>
</feature>
<evidence type="ECO:0000256" key="29">
    <source>
        <dbReference type="PIRSR" id="PIRSR601548-4"/>
    </source>
</evidence>
<evidence type="ECO:0000256" key="13">
    <source>
        <dbReference type="ARBA" id="ARBA00039858"/>
    </source>
</evidence>
<keyword evidence="7 32" id="KW-0378">Hydrolase</keyword>
<evidence type="ECO:0000256" key="32">
    <source>
        <dbReference type="RuleBase" id="RU361144"/>
    </source>
</evidence>
<keyword evidence="6 34" id="KW-0732">Signal</keyword>
<keyword evidence="35" id="KW-1185">Reference proteome</keyword>
<evidence type="ECO:0000313" key="36">
    <source>
        <dbReference type="RefSeq" id="XP_035657896.1"/>
    </source>
</evidence>
<dbReference type="EC" id="3.4.-.-" evidence="32"/>
<dbReference type="FunFam" id="1.10.1370.30:FF:000004">
    <property type="entry name" value="Angiotensin-converting enzyme"/>
    <property type="match status" value="1"/>
</dbReference>
<dbReference type="GeneID" id="118403314"/>
<evidence type="ECO:0000256" key="27">
    <source>
        <dbReference type="PIRSR" id="PIRSR601548-2"/>
    </source>
</evidence>
<keyword evidence="11 25" id="KW-0325">Glycoprotein</keyword>
<feature type="binding site" evidence="28">
    <location>
        <position position="464"/>
    </location>
    <ligand>
        <name>Zn(2+)</name>
        <dbReference type="ChEBI" id="CHEBI:29105"/>
        <label>1</label>
        <note>catalytic</note>
    </ligand>
</feature>
<reference evidence="36 37" key="2">
    <citation type="submission" date="2025-04" db="UniProtKB">
        <authorList>
            <consortium name="RefSeq"/>
        </authorList>
    </citation>
    <scope>IDENTIFICATION</scope>
    <source>
        <strain evidence="36 37">S238N-H82</strain>
        <tissue evidence="36 37">Testes</tissue>
    </source>
</reference>
<dbReference type="RefSeq" id="XP_035657898.1">
    <property type="nucleotide sequence ID" value="XM_035802005.1"/>
</dbReference>
<evidence type="ECO:0000256" key="2">
    <source>
        <dbReference type="ARBA" id="ARBA00008139"/>
    </source>
</evidence>
<evidence type="ECO:0000256" key="12">
    <source>
        <dbReference type="ARBA" id="ARBA00036868"/>
    </source>
</evidence>
<feature type="binding site" evidence="27">
    <location>
        <position position="273"/>
    </location>
    <ligand>
        <name>chloride</name>
        <dbReference type="ChEBI" id="CHEBI:17996"/>
        <label>1</label>
    </ligand>
</feature>
<dbReference type="PANTHER" id="PTHR10514:SF27">
    <property type="entry name" value="ANGIOTENSIN-CONVERTING ENZYME"/>
    <property type="match status" value="1"/>
</dbReference>
<evidence type="ECO:0000256" key="1">
    <source>
        <dbReference type="ARBA" id="ARBA00001923"/>
    </source>
</evidence>
<gene>
    <name evidence="36 37 38" type="primary">LOC118403314</name>
</gene>
<feature type="active site" description="Proton donor 2" evidence="26">
    <location>
        <position position="568"/>
    </location>
</feature>
<comment type="catalytic activity">
    <reaction evidence="20">
        <text>substance P + H2O = substance P(1-8) + Gly-L-Leu-L-Met-NH2</text>
        <dbReference type="Rhea" id="RHEA:71463"/>
        <dbReference type="ChEBI" id="CHEBI:15377"/>
        <dbReference type="ChEBI" id="CHEBI:190692"/>
        <dbReference type="ChEBI" id="CHEBI:190694"/>
        <dbReference type="ChEBI" id="CHEBI:190699"/>
    </reaction>
    <physiologicalReaction direction="left-to-right" evidence="20">
        <dbReference type="Rhea" id="RHEA:71464"/>
    </physiologicalReaction>
</comment>
<comment type="catalytic activity">
    <reaction evidence="16">
        <text>goralatide + H2O = N-acetyl-L-seryl-L-aspartate + L-lysyl-L-proline</text>
        <dbReference type="Rhea" id="RHEA:71455"/>
        <dbReference type="ChEBI" id="CHEBI:15377"/>
        <dbReference type="ChEBI" id="CHEBI:190701"/>
        <dbReference type="ChEBI" id="CHEBI:190702"/>
        <dbReference type="ChEBI" id="CHEBI:190703"/>
    </reaction>
    <physiologicalReaction direction="left-to-right" evidence="16">
        <dbReference type="Rhea" id="RHEA:71456"/>
    </physiologicalReaction>
</comment>
<keyword evidence="10 29" id="KW-1015">Disulfide bond</keyword>
<evidence type="ECO:0000256" key="34">
    <source>
        <dbReference type="SAM" id="SignalP"/>
    </source>
</evidence>
<keyword evidence="9 32" id="KW-0482">Metalloprotease</keyword>
<feature type="active site" description="Proton acceptor 2" evidence="26">
    <location>
        <position position="437"/>
    </location>
</feature>
<evidence type="ECO:0000256" key="16">
    <source>
        <dbReference type="ARBA" id="ARBA00047642"/>
    </source>
</evidence>
<keyword evidence="8 28" id="KW-0862">Zinc</keyword>
<evidence type="ECO:0000256" key="14">
    <source>
        <dbReference type="ARBA" id="ARBA00047529"/>
    </source>
</evidence>
<dbReference type="CDD" id="cd06461">
    <property type="entry name" value="M2_ACE"/>
    <property type="match status" value="1"/>
</dbReference>
<comment type="catalytic activity">
    <reaction evidence="23">
        <text>substance P + H2O = substance P(1-9) + L-Leu-L-Met-NH2</text>
        <dbReference type="Rhea" id="RHEA:71459"/>
        <dbReference type="ChEBI" id="CHEBI:15377"/>
        <dbReference type="ChEBI" id="CHEBI:190692"/>
        <dbReference type="ChEBI" id="CHEBI:190693"/>
        <dbReference type="ChEBI" id="CHEBI:190700"/>
    </reaction>
    <physiologicalReaction direction="left-to-right" evidence="23">
        <dbReference type="Rhea" id="RHEA:71460"/>
    </physiologicalReaction>
</comment>
<organism evidence="35 36">
    <name type="scientific">Branchiostoma floridae</name>
    <name type="common">Florida lancelet</name>
    <name type="synonym">Amphioxus</name>
    <dbReference type="NCBI Taxonomy" id="7739"/>
    <lineage>
        <taxon>Eukaryota</taxon>
        <taxon>Metazoa</taxon>
        <taxon>Chordata</taxon>
        <taxon>Cephalochordata</taxon>
        <taxon>Leptocardii</taxon>
        <taxon>Amphioxiformes</taxon>
        <taxon>Branchiostomatidae</taxon>
        <taxon>Branchiostoma</taxon>
    </lineage>
</organism>
<comment type="cofactor">
    <cofactor evidence="32">
        <name>Zn(2+)</name>
        <dbReference type="ChEBI" id="CHEBI:29105"/>
    </cofactor>
    <text evidence="32">Binds 1 zinc ion per subunit.</text>
</comment>
<evidence type="ECO:0000256" key="25">
    <source>
        <dbReference type="PIRSR" id="PIRSR601548-10"/>
    </source>
</evidence>
<dbReference type="RefSeq" id="XP_035657899.1">
    <property type="nucleotide sequence ID" value="XM_035802006.1"/>
</dbReference>
<evidence type="ECO:0000256" key="11">
    <source>
        <dbReference type="ARBA" id="ARBA00023180"/>
    </source>
</evidence>
<evidence type="ECO:0000256" key="31">
    <source>
        <dbReference type="PROSITE-ProRule" id="PRU01355"/>
    </source>
</evidence>
<evidence type="ECO:0000256" key="9">
    <source>
        <dbReference type="ARBA" id="ARBA00023049"/>
    </source>
</evidence>
<feature type="coiled-coil region" evidence="33">
    <location>
        <begin position="30"/>
        <end position="119"/>
    </location>
</feature>
<evidence type="ECO:0000256" key="10">
    <source>
        <dbReference type="ARBA" id="ARBA00023157"/>
    </source>
</evidence>
<evidence type="ECO:0000256" key="8">
    <source>
        <dbReference type="ARBA" id="ARBA00022833"/>
    </source>
</evidence>
<feature type="binding site" evidence="27">
    <location>
        <position position="577"/>
    </location>
    <ligand>
        <name>chloride</name>
        <dbReference type="ChEBI" id="CHEBI:17996"/>
        <label>1</label>
    </ligand>
</feature>
<feature type="binding site" evidence="30">
    <location>
        <position position="440"/>
    </location>
    <ligand>
        <name>Zn(2+)</name>
        <dbReference type="ChEBI" id="CHEBI:29105"/>
        <label>2</label>
        <note>catalytic</note>
    </ligand>
</feature>
<dbReference type="KEGG" id="bfo:118403314"/>
<comment type="caution">
    <text evidence="31">Lacks conserved residue(s) required for the propagation of feature annotation.</text>
</comment>
<sequence length="670" mass="77092">MWNVWKIWLCFGAVLLSCSGYTWPLPDQLSAAQQRELKELQEDVETEISDICCNNGLKRCCVETKKSLAERKIEEWKELIDSLKELKSTPDEEKAMKWLEEYNEELRQRQAKSAEANWAQSTNITDENAAKVVDVTMELTKWSLKKMEEGKKFDTSGFSDDVKRQFGMITKSGSSSDEEKTRKVAEIGTELEKIYSTSTACLPSGTCLKLDPDLEGILAKSRDYDRLTWAWLSWRDAVGPPMKDKYAEWVALMNEGAQENGYADKGVIWRGAYEMPNDTLEEMVDGVWEKVKPLYTQLHAYVRRKLSETYGEDKVLTTGHIPAHLFGNMWAQQWNNIYDIVVPFPDQPAIDVSDTMVEQGYDPLRMFKTAEAFFVSIGLRPMPQTFWDKSMITRPDDREVVCHGSAWDFYHLPGDTDVRIKMCTKVNQEDLQTIHHEMGHVEYYLTYEDQKTLYRGGANPGFHEAVGDTIALSVNTPGHLKKIGLLQNIEGNQGTEFQINELLKMALSKVAFLPFGLLIDKWRWRVFSGDITPDKFNTEWWNLRMKYQGIKPPVERTDEDFDPGAKYHIPSGTPYIRYFFSFVAQFQFQQALCEEAGHDGPLHTCDIYQSKKAGAKLKNMLSMGESKPWPEAMKAITGQDKLDPSAILKYFEPLEKWLREQNKNEELGWE</sequence>
<dbReference type="GO" id="GO:0004180">
    <property type="term" value="F:carboxypeptidase activity"/>
    <property type="evidence" value="ECO:0007669"/>
    <property type="project" value="UniProtKB-KW"/>
</dbReference>
<evidence type="ECO:0000256" key="23">
    <source>
        <dbReference type="ARBA" id="ARBA00049470"/>
    </source>
</evidence>